<evidence type="ECO:0000313" key="3">
    <source>
        <dbReference type="Proteomes" id="UP000596099"/>
    </source>
</evidence>
<gene>
    <name evidence="2" type="ORF">TthHB5018_b21020</name>
</gene>
<reference evidence="3" key="1">
    <citation type="submission" date="2021-01" db="EMBL/GenBank/DDBJ databases">
        <title>Complete Genome Sequence of Thermus thermophilus Strain HB5018, Isolated from Mine Onsen Hot Spring.</title>
        <authorList>
            <person name="Miyazaki K."/>
            <person name="Moriya T."/>
            <person name="Nemoto N."/>
            <person name="Oshima T."/>
            <person name="Yura K."/>
            <person name="Bessho Y."/>
        </authorList>
    </citation>
    <scope>NUCLEOTIDE SEQUENCE [LARGE SCALE GENOMIC DNA]</scope>
    <source>
        <strain evidence="3">HB5018</strain>
        <plasmid evidence="3">pHB5018b</plasmid>
    </source>
</reference>
<evidence type="ECO:0000313" key="2">
    <source>
        <dbReference type="EMBL" id="BCP67168.1"/>
    </source>
</evidence>
<dbReference type="EMBL" id="AP024271">
    <property type="protein sequence ID" value="BCP67168.1"/>
    <property type="molecule type" value="Genomic_DNA"/>
</dbReference>
<geneLocation type="plasmid" evidence="2 3">
    <name>pHB5018b</name>
</geneLocation>
<evidence type="ECO:0000256" key="1">
    <source>
        <dbReference type="SAM" id="MobiDB-lite"/>
    </source>
</evidence>
<keyword evidence="2" id="KW-0614">Plasmid</keyword>
<protein>
    <submittedName>
        <fullName evidence="2">Uncharacterized protein</fullName>
    </submittedName>
</protein>
<feature type="region of interest" description="Disordered" evidence="1">
    <location>
        <begin position="241"/>
        <end position="264"/>
    </location>
</feature>
<proteinExistence type="predicted"/>
<name>A0A7R7TFP5_THETH</name>
<sequence length="264" mass="28716">MRGWRKLRLAWRNKEGRQTLIAPLLLLVVALLSLGGAGFRWTDVATLGLVFLFLEEVSRLSSTPWPPLPFWARLGLLLRFFFAREERGVLAGKPFRGRLPVLAYDLEREKLAFGLLTEGVSLKLPELLFAALLEANPSRNPSTPCPGGTPLVLPWGEGEVHLCAPRGAPGLGWAELRLLRVRARTLKVEPPVPLARLGELLEDGAAFPHLFGPRVPPGLARSLLEAPITRETAALLDHFLEGRSIPSGPPTGGQGPLSPPSGRA</sequence>
<accession>A0A7R7TFP5</accession>
<dbReference type="Proteomes" id="UP000596099">
    <property type="component" value="Plasmid pHB5018b"/>
</dbReference>
<dbReference type="AlphaFoldDB" id="A0A7R7TFP5"/>
<organism evidence="2 3">
    <name type="scientific">Thermus thermophilus</name>
    <dbReference type="NCBI Taxonomy" id="274"/>
    <lineage>
        <taxon>Bacteria</taxon>
        <taxon>Thermotogati</taxon>
        <taxon>Deinococcota</taxon>
        <taxon>Deinococci</taxon>
        <taxon>Thermales</taxon>
        <taxon>Thermaceae</taxon>
        <taxon>Thermus</taxon>
    </lineage>
</organism>